<reference evidence="8" key="2">
    <citation type="submission" date="2023-05" db="EMBL/GenBank/DDBJ databases">
        <authorList>
            <consortium name="Lawrence Berkeley National Laboratory"/>
            <person name="Steindorff A."/>
            <person name="Hensen N."/>
            <person name="Bonometti L."/>
            <person name="Westerberg I."/>
            <person name="Brannstrom I.O."/>
            <person name="Guillou S."/>
            <person name="Cros-Aarteil S."/>
            <person name="Calhoun S."/>
            <person name="Haridas S."/>
            <person name="Kuo A."/>
            <person name="Mondo S."/>
            <person name="Pangilinan J."/>
            <person name="Riley R."/>
            <person name="Labutti K."/>
            <person name="Andreopoulos B."/>
            <person name="Lipzen A."/>
            <person name="Chen C."/>
            <person name="Yanf M."/>
            <person name="Daum C."/>
            <person name="Ng V."/>
            <person name="Clum A."/>
            <person name="Ohm R."/>
            <person name="Martin F."/>
            <person name="Silar P."/>
            <person name="Natvig D."/>
            <person name="Lalanne C."/>
            <person name="Gautier V."/>
            <person name="Ament-Velasquez S.L."/>
            <person name="Kruys A."/>
            <person name="Hutchinson M.I."/>
            <person name="Powell A.J."/>
            <person name="Barry K."/>
            <person name="Miller A.N."/>
            <person name="Grigoriev I.V."/>
            <person name="Debuchy R."/>
            <person name="Gladieux P."/>
            <person name="Thoren M.H."/>
            <person name="Johannesson H."/>
        </authorList>
    </citation>
    <scope>NUCLEOTIDE SEQUENCE</scope>
    <source>
        <strain evidence="8">CBS 508.74</strain>
    </source>
</reference>
<accession>A0AAN6THV2</accession>
<gene>
    <name evidence="8" type="ORF">N656DRAFT_704759</name>
</gene>
<keyword evidence="3 6" id="KW-1133">Transmembrane helix</keyword>
<evidence type="ECO:0000256" key="6">
    <source>
        <dbReference type="SAM" id="Phobius"/>
    </source>
</evidence>
<dbReference type="Proteomes" id="UP001302812">
    <property type="component" value="Unassembled WGS sequence"/>
</dbReference>
<proteinExistence type="inferred from homology"/>
<organism evidence="8 9">
    <name type="scientific">Canariomyces notabilis</name>
    <dbReference type="NCBI Taxonomy" id="2074819"/>
    <lineage>
        <taxon>Eukaryota</taxon>
        <taxon>Fungi</taxon>
        <taxon>Dikarya</taxon>
        <taxon>Ascomycota</taxon>
        <taxon>Pezizomycotina</taxon>
        <taxon>Sordariomycetes</taxon>
        <taxon>Sordariomycetidae</taxon>
        <taxon>Sordariales</taxon>
        <taxon>Chaetomiaceae</taxon>
        <taxon>Canariomyces</taxon>
    </lineage>
</organism>
<evidence type="ECO:0000256" key="3">
    <source>
        <dbReference type="ARBA" id="ARBA00022989"/>
    </source>
</evidence>
<name>A0AAN6THV2_9PEZI</name>
<dbReference type="AlphaFoldDB" id="A0AAN6THV2"/>
<dbReference type="GO" id="GO:0016020">
    <property type="term" value="C:membrane"/>
    <property type="evidence" value="ECO:0007669"/>
    <property type="project" value="UniProtKB-SubCell"/>
</dbReference>
<dbReference type="InterPro" id="IPR049326">
    <property type="entry name" value="Rhodopsin_dom_fungi"/>
</dbReference>
<feature type="transmembrane region" description="Helical" evidence="6">
    <location>
        <begin position="20"/>
        <end position="42"/>
    </location>
</feature>
<feature type="domain" description="Rhodopsin" evidence="7">
    <location>
        <begin position="39"/>
        <end position="262"/>
    </location>
</feature>
<reference evidence="8" key="1">
    <citation type="journal article" date="2023" name="Mol. Phylogenet. Evol.">
        <title>Genome-scale phylogeny and comparative genomics of the fungal order Sordariales.</title>
        <authorList>
            <person name="Hensen N."/>
            <person name="Bonometti L."/>
            <person name="Westerberg I."/>
            <person name="Brannstrom I.O."/>
            <person name="Guillou S."/>
            <person name="Cros-Aarteil S."/>
            <person name="Calhoun S."/>
            <person name="Haridas S."/>
            <person name="Kuo A."/>
            <person name="Mondo S."/>
            <person name="Pangilinan J."/>
            <person name="Riley R."/>
            <person name="LaButti K."/>
            <person name="Andreopoulos B."/>
            <person name="Lipzen A."/>
            <person name="Chen C."/>
            <person name="Yan M."/>
            <person name="Daum C."/>
            <person name="Ng V."/>
            <person name="Clum A."/>
            <person name="Steindorff A."/>
            <person name="Ohm R.A."/>
            <person name="Martin F."/>
            <person name="Silar P."/>
            <person name="Natvig D.O."/>
            <person name="Lalanne C."/>
            <person name="Gautier V."/>
            <person name="Ament-Velasquez S.L."/>
            <person name="Kruys A."/>
            <person name="Hutchinson M.I."/>
            <person name="Powell A.J."/>
            <person name="Barry K."/>
            <person name="Miller A.N."/>
            <person name="Grigoriev I.V."/>
            <person name="Debuchy R."/>
            <person name="Gladieux P."/>
            <person name="Hiltunen Thoren M."/>
            <person name="Johannesson H."/>
        </authorList>
    </citation>
    <scope>NUCLEOTIDE SEQUENCE</scope>
    <source>
        <strain evidence="8">CBS 508.74</strain>
    </source>
</reference>
<sequence length="306" mass="33833">MAERSHLIPITERAAFLARVHVGTTIPLLALCLVPFIARIYVRVWPVWRLGVDDCFMVAGLLYLQPQAITIEEAAFAAKLAFFAIPVWCTSMTLIKASAVLTMLRLPLTRTSVAVLYSIVAVQGTYWLADVVYAFAKCQPAYLAWSITDRENHCPSERTDILVSSIGSAINITTDIIISIAPMLLFWKLRRPLRERILICGLTGIGLVASFASVHKAVIVGQWANVNDDKWEMSMAIATWTITEQFVSVLAACSPSLKGPIERLLNKFGIALVEDSSDISFVFVPSPTKGEGVAIERERQEQHRGT</sequence>
<comment type="subcellular location">
    <subcellularLocation>
        <location evidence="1">Membrane</location>
        <topology evidence="1">Multi-pass membrane protein</topology>
    </subcellularLocation>
</comment>
<evidence type="ECO:0000256" key="1">
    <source>
        <dbReference type="ARBA" id="ARBA00004141"/>
    </source>
</evidence>
<keyword evidence="9" id="KW-1185">Reference proteome</keyword>
<evidence type="ECO:0000256" key="2">
    <source>
        <dbReference type="ARBA" id="ARBA00022692"/>
    </source>
</evidence>
<dbReference type="PANTHER" id="PTHR33048:SF129">
    <property type="entry name" value="INTEGRAL MEMBRANE PROTEIN-RELATED"/>
    <property type="match status" value="1"/>
</dbReference>
<feature type="transmembrane region" description="Helical" evidence="6">
    <location>
        <begin position="161"/>
        <end position="185"/>
    </location>
</feature>
<evidence type="ECO:0000313" key="8">
    <source>
        <dbReference type="EMBL" id="KAK4114723.1"/>
    </source>
</evidence>
<comment type="similarity">
    <text evidence="5">Belongs to the SAT4 family.</text>
</comment>
<dbReference type="InterPro" id="IPR052337">
    <property type="entry name" value="SAT4-like"/>
</dbReference>
<dbReference type="GeneID" id="89935328"/>
<evidence type="ECO:0000256" key="4">
    <source>
        <dbReference type="ARBA" id="ARBA00023136"/>
    </source>
</evidence>
<dbReference type="PANTHER" id="PTHR33048">
    <property type="entry name" value="PTH11-LIKE INTEGRAL MEMBRANE PROTEIN (AFU_ORTHOLOGUE AFUA_5G11245)"/>
    <property type="match status" value="1"/>
</dbReference>
<evidence type="ECO:0000256" key="5">
    <source>
        <dbReference type="ARBA" id="ARBA00038359"/>
    </source>
</evidence>
<comment type="caution">
    <text evidence="8">The sequence shown here is derived from an EMBL/GenBank/DDBJ whole genome shotgun (WGS) entry which is preliminary data.</text>
</comment>
<evidence type="ECO:0000259" key="7">
    <source>
        <dbReference type="Pfam" id="PF20684"/>
    </source>
</evidence>
<protein>
    <recommendedName>
        <fullName evidence="7">Rhodopsin domain-containing protein</fullName>
    </recommendedName>
</protein>
<keyword evidence="2 6" id="KW-0812">Transmembrane</keyword>
<feature type="transmembrane region" description="Helical" evidence="6">
    <location>
        <begin position="114"/>
        <end position="136"/>
    </location>
</feature>
<feature type="transmembrane region" description="Helical" evidence="6">
    <location>
        <begin position="80"/>
        <end position="102"/>
    </location>
</feature>
<evidence type="ECO:0000313" key="9">
    <source>
        <dbReference type="Proteomes" id="UP001302812"/>
    </source>
</evidence>
<dbReference type="EMBL" id="MU853336">
    <property type="protein sequence ID" value="KAK4114723.1"/>
    <property type="molecule type" value="Genomic_DNA"/>
</dbReference>
<dbReference type="RefSeq" id="XP_064672293.1">
    <property type="nucleotide sequence ID" value="XM_064811203.1"/>
</dbReference>
<dbReference type="Pfam" id="PF20684">
    <property type="entry name" value="Fung_rhodopsin"/>
    <property type="match status" value="1"/>
</dbReference>
<keyword evidence="4 6" id="KW-0472">Membrane</keyword>